<keyword evidence="7" id="KW-1185">Reference proteome</keyword>
<accession>A0A7W5DSS4</accession>
<dbReference type="Pfam" id="PF01734">
    <property type="entry name" value="Patatin"/>
    <property type="match status" value="1"/>
</dbReference>
<dbReference type="InterPro" id="IPR016035">
    <property type="entry name" value="Acyl_Trfase/lysoPLipase"/>
</dbReference>
<feature type="domain" description="PNPLA" evidence="5">
    <location>
        <begin position="29"/>
        <end position="187"/>
    </location>
</feature>
<comment type="caution">
    <text evidence="6">The sequence shown here is derived from an EMBL/GenBank/DDBJ whole genome shotgun (WGS) entry which is preliminary data.</text>
</comment>
<dbReference type="PANTHER" id="PTHR14226:SF78">
    <property type="entry name" value="SLR0060 PROTEIN"/>
    <property type="match status" value="1"/>
</dbReference>
<dbReference type="InterPro" id="IPR050301">
    <property type="entry name" value="NTE"/>
</dbReference>
<name>A0A7W5DSS4_9PORP</name>
<dbReference type="GO" id="GO:0016787">
    <property type="term" value="F:hydrolase activity"/>
    <property type="evidence" value="ECO:0007669"/>
    <property type="project" value="UniProtKB-UniRule"/>
</dbReference>
<dbReference type="RefSeq" id="WP_183413324.1">
    <property type="nucleotide sequence ID" value="NZ_JACHYB010000001.1"/>
</dbReference>
<protein>
    <submittedName>
        <fullName evidence="6">NTE family protein</fullName>
    </submittedName>
</protein>
<feature type="active site" description="Proton acceptor" evidence="4">
    <location>
        <position position="174"/>
    </location>
</feature>
<dbReference type="PANTHER" id="PTHR14226">
    <property type="entry name" value="NEUROPATHY TARGET ESTERASE/SWISS CHEESE D.MELANOGASTER"/>
    <property type="match status" value="1"/>
</dbReference>
<evidence type="ECO:0000256" key="2">
    <source>
        <dbReference type="ARBA" id="ARBA00022963"/>
    </source>
</evidence>
<dbReference type="EMBL" id="JACHYB010000001">
    <property type="protein sequence ID" value="MBB3187573.1"/>
    <property type="molecule type" value="Genomic_DNA"/>
</dbReference>
<feature type="short sequence motif" description="GXSXG" evidence="4">
    <location>
        <begin position="60"/>
        <end position="64"/>
    </location>
</feature>
<dbReference type="Proteomes" id="UP000544222">
    <property type="component" value="Unassembled WGS sequence"/>
</dbReference>
<evidence type="ECO:0000313" key="6">
    <source>
        <dbReference type="EMBL" id="MBB3187573.1"/>
    </source>
</evidence>
<keyword evidence="1 4" id="KW-0378">Hydrolase</keyword>
<sequence length="286" mass="31397">MKTDFVSTAITKLRAFRSESQIPPYKLGLALSGGGIRGLAHLGIIQALEEHGLKPDILSGTSAGSIVGALYADGYSPKEIARFFQESKFFQWAKVALPKQSLISSEKLYKAVGELLHAETFEELSLPLVISMTDFTNGKPVFVESGPLLDIIIASSSIPIIFNPIEIGGKQYVDGGLTCNLPAKIIRPRCQELIGVHVNHIPTSPPLRSIWEIAERAYQITLEANTLDEKKVCNLVIEPTKVRKYGLFDVSDSQKVFDLGYDAGMKALDKYLEDKKLSEKSMTAIL</sequence>
<reference evidence="6 7" key="1">
    <citation type="submission" date="2020-08" db="EMBL/GenBank/DDBJ databases">
        <title>Genomic Encyclopedia of Type Strains, Phase IV (KMG-IV): sequencing the most valuable type-strain genomes for metagenomic binning, comparative biology and taxonomic classification.</title>
        <authorList>
            <person name="Goeker M."/>
        </authorList>
    </citation>
    <scope>NUCLEOTIDE SEQUENCE [LARGE SCALE GENOMIC DNA]</scope>
    <source>
        <strain evidence="6 7">DSM 27471</strain>
    </source>
</reference>
<evidence type="ECO:0000256" key="4">
    <source>
        <dbReference type="PROSITE-ProRule" id="PRU01161"/>
    </source>
</evidence>
<evidence type="ECO:0000313" key="7">
    <source>
        <dbReference type="Proteomes" id="UP000544222"/>
    </source>
</evidence>
<feature type="short sequence motif" description="DGA/G" evidence="4">
    <location>
        <begin position="174"/>
        <end position="176"/>
    </location>
</feature>
<dbReference type="InterPro" id="IPR002641">
    <property type="entry name" value="PNPLA_dom"/>
</dbReference>
<evidence type="ECO:0000256" key="3">
    <source>
        <dbReference type="ARBA" id="ARBA00023098"/>
    </source>
</evidence>
<dbReference type="CDD" id="cd07205">
    <property type="entry name" value="Pat_PNPLA6_PNPLA7_NTE1_like"/>
    <property type="match status" value="1"/>
</dbReference>
<dbReference type="PROSITE" id="PS51635">
    <property type="entry name" value="PNPLA"/>
    <property type="match status" value="1"/>
</dbReference>
<evidence type="ECO:0000256" key="1">
    <source>
        <dbReference type="ARBA" id="ARBA00022801"/>
    </source>
</evidence>
<keyword evidence="2 4" id="KW-0442">Lipid degradation</keyword>
<dbReference type="SUPFAM" id="SSF52151">
    <property type="entry name" value="FabD/lysophospholipase-like"/>
    <property type="match status" value="1"/>
</dbReference>
<dbReference type="GO" id="GO:0016042">
    <property type="term" value="P:lipid catabolic process"/>
    <property type="evidence" value="ECO:0007669"/>
    <property type="project" value="UniProtKB-UniRule"/>
</dbReference>
<proteinExistence type="predicted"/>
<dbReference type="AlphaFoldDB" id="A0A7W5DSS4"/>
<keyword evidence="3 4" id="KW-0443">Lipid metabolism</keyword>
<feature type="active site" description="Nucleophile" evidence="4">
    <location>
        <position position="62"/>
    </location>
</feature>
<organism evidence="6 7">
    <name type="scientific">Microbacter margulisiae</name>
    <dbReference type="NCBI Taxonomy" id="1350067"/>
    <lineage>
        <taxon>Bacteria</taxon>
        <taxon>Pseudomonadati</taxon>
        <taxon>Bacteroidota</taxon>
        <taxon>Bacteroidia</taxon>
        <taxon>Bacteroidales</taxon>
        <taxon>Porphyromonadaceae</taxon>
        <taxon>Microbacter</taxon>
    </lineage>
</organism>
<evidence type="ECO:0000259" key="5">
    <source>
        <dbReference type="PROSITE" id="PS51635"/>
    </source>
</evidence>
<dbReference type="Gene3D" id="3.40.1090.10">
    <property type="entry name" value="Cytosolic phospholipase A2 catalytic domain"/>
    <property type="match status" value="2"/>
</dbReference>
<gene>
    <name evidence="6" type="ORF">FHX64_001736</name>
</gene>
<feature type="short sequence motif" description="GXGXXG" evidence="4">
    <location>
        <begin position="33"/>
        <end position="38"/>
    </location>
</feature>